<dbReference type="EMBL" id="LSYS01003973">
    <property type="protein sequence ID" value="OPJ81402.1"/>
    <property type="molecule type" value="Genomic_DNA"/>
</dbReference>
<accession>A0A1V4KAA1</accession>
<reference evidence="1 2" key="1">
    <citation type="submission" date="2016-02" db="EMBL/GenBank/DDBJ databases">
        <title>Band-tailed pigeon sequencing and assembly.</title>
        <authorList>
            <person name="Soares A.E."/>
            <person name="Novak B.J."/>
            <person name="Rice E.S."/>
            <person name="O'Connell B."/>
            <person name="Chang D."/>
            <person name="Weber S."/>
            <person name="Shapiro B."/>
        </authorList>
    </citation>
    <scope>NUCLEOTIDE SEQUENCE [LARGE SCALE GENOMIC DNA]</scope>
    <source>
        <strain evidence="1">BTP2013</strain>
        <tissue evidence="1">Blood</tissue>
    </source>
</reference>
<keyword evidence="2" id="KW-1185">Reference proteome</keyword>
<name>A0A1V4KAA1_PATFA</name>
<evidence type="ECO:0000313" key="2">
    <source>
        <dbReference type="Proteomes" id="UP000190648"/>
    </source>
</evidence>
<evidence type="ECO:0000313" key="1">
    <source>
        <dbReference type="EMBL" id="OPJ81402.1"/>
    </source>
</evidence>
<organism evidence="1 2">
    <name type="scientific">Patagioenas fasciata monilis</name>
    <dbReference type="NCBI Taxonomy" id="372326"/>
    <lineage>
        <taxon>Eukaryota</taxon>
        <taxon>Metazoa</taxon>
        <taxon>Chordata</taxon>
        <taxon>Craniata</taxon>
        <taxon>Vertebrata</taxon>
        <taxon>Euteleostomi</taxon>
        <taxon>Archelosauria</taxon>
        <taxon>Archosauria</taxon>
        <taxon>Dinosauria</taxon>
        <taxon>Saurischia</taxon>
        <taxon>Theropoda</taxon>
        <taxon>Coelurosauria</taxon>
        <taxon>Aves</taxon>
        <taxon>Neognathae</taxon>
        <taxon>Neoaves</taxon>
        <taxon>Columbimorphae</taxon>
        <taxon>Columbiformes</taxon>
        <taxon>Columbidae</taxon>
        <taxon>Patagioenas</taxon>
    </lineage>
</organism>
<proteinExistence type="predicted"/>
<dbReference type="Proteomes" id="UP000190648">
    <property type="component" value="Unassembled WGS sequence"/>
</dbReference>
<sequence>MVLVAEKSPVPPLAKRRWDTQSPLVCTSLTAEYGAQEVNLWIGFLCPTQQFSGQQHQYCKNITVQGNRYGRVCKHLKVENRQIQRAEEIPEACSWKTGGGSLLEG</sequence>
<gene>
    <name evidence="1" type="ORF">AV530_009863</name>
</gene>
<protein>
    <submittedName>
        <fullName evidence="1">Uncharacterized protein</fullName>
    </submittedName>
</protein>
<dbReference type="AlphaFoldDB" id="A0A1V4KAA1"/>
<comment type="caution">
    <text evidence="1">The sequence shown here is derived from an EMBL/GenBank/DDBJ whole genome shotgun (WGS) entry which is preliminary data.</text>
</comment>